<comment type="pathway">
    <text evidence="1 4">Quinol/quinone metabolism; menaquinone biosynthesis.</text>
</comment>
<sequence>MTMQSLSLGYSPCPNDTFIFYGLVHGKISFPGYGFQDPVLEDVEQLNVLAFEGRLDITKLSFHALAHVLDDYCVLTSGSALGRGCGPLLVSRKPFALSDLKKKRIAIPGKLTTAALLFRMFLPDCVDLVEIRFDCIMESIENGMVDAGVIIHESRFTYEKHGLYALQDLGQWWENLTGLPLPLGCIAIKRSLGEKTAVEVDQAIRKSVQYGFAHPDHCLPYIRRHSQELAPEVVTNHIHLYVNDYSENLGEEGVAAISRFLQHGREAGVLPANSMPFMV</sequence>
<comment type="function">
    <text evidence="4">Catalyzes the conversion of cyclic dehypoxanthine futalosine (cyclic DHFL) into 1,4-dihydroxy-6-naphthoate, a step in the biosynthesis of menaquinone (MK, vitamin K2).</text>
</comment>
<dbReference type="GO" id="GO:0016830">
    <property type="term" value="F:carbon-carbon lyase activity"/>
    <property type="evidence" value="ECO:0007669"/>
    <property type="project" value="UniProtKB-UniRule"/>
</dbReference>
<dbReference type="UniPathway" id="UPA00079"/>
<evidence type="ECO:0000256" key="3">
    <source>
        <dbReference type="ARBA" id="ARBA00023239"/>
    </source>
</evidence>
<feature type="active site" description="Proton acceptor" evidence="4">
    <location>
        <position position="152"/>
    </location>
</feature>
<dbReference type="KEGG" id="dbk:DGMP_06010"/>
<gene>
    <name evidence="4 5" type="primary">mqnD</name>
    <name evidence="5" type="ORF">DGMP_06010</name>
</gene>
<protein>
    <recommendedName>
        <fullName evidence="4">1,4-dihydroxy-6-naphtoate synthase</fullName>
        <ecNumber evidence="4">4.1.99.29</ecNumber>
    </recommendedName>
    <alternativeName>
        <fullName evidence="4">Menaquinone biosynthetic enzyme MqnD</fullName>
    </alternativeName>
</protein>
<dbReference type="RefSeq" id="WP_228856086.1">
    <property type="nucleotide sequence ID" value="NZ_AP024086.1"/>
</dbReference>
<feature type="binding site" evidence="4">
    <location>
        <begin position="113"/>
        <end position="114"/>
    </location>
    <ligand>
        <name>substrate</name>
    </ligand>
</feature>
<dbReference type="CDD" id="cd13635">
    <property type="entry name" value="PBP2_Ttha1568_Mqnd"/>
    <property type="match status" value="1"/>
</dbReference>
<dbReference type="EMBL" id="AP024086">
    <property type="protein sequence ID" value="BCL59908.1"/>
    <property type="molecule type" value="Genomic_DNA"/>
</dbReference>
<dbReference type="PANTHER" id="PTHR37167:SF1">
    <property type="entry name" value="1,4-DIHYDROXY-6-NAPHTOATE SYNTHASE"/>
    <property type="match status" value="1"/>
</dbReference>
<accession>A0A8D5FEN5</accession>
<dbReference type="Proteomes" id="UP000826725">
    <property type="component" value="Chromosome"/>
</dbReference>
<comment type="similarity">
    <text evidence="4">Belongs to the MqnA/MqnD family. MqnD subfamily.</text>
</comment>
<dbReference type="PANTHER" id="PTHR37167">
    <property type="entry name" value="1,4-DIHYDROXY-6-NAPHTOATE SYNTHASE"/>
    <property type="match status" value="1"/>
</dbReference>
<evidence type="ECO:0000256" key="2">
    <source>
        <dbReference type="ARBA" id="ARBA00022428"/>
    </source>
</evidence>
<evidence type="ECO:0000256" key="1">
    <source>
        <dbReference type="ARBA" id="ARBA00004863"/>
    </source>
</evidence>
<keyword evidence="6" id="KW-1185">Reference proteome</keyword>
<comment type="catalytic activity">
    <reaction evidence="4">
        <text>cyclic dehypoxanthinylfutalosinate = 1,4-dihydroxy-6-naphthoate + dihydroxyacetone</text>
        <dbReference type="Rhea" id="RHEA:33087"/>
        <dbReference type="ChEBI" id="CHEBI:16016"/>
        <dbReference type="ChEBI" id="CHEBI:64254"/>
        <dbReference type="ChEBI" id="CHEBI:64270"/>
        <dbReference type="EC" id="4.1.99.29"/>
    </reaction>
</comment>
<evidence type="ECO:0000313" key="5">
    <source>
        <dbReference type="EMBL" id="BCL59908.1"/>
    </source>
</evidence>
<dbReference type="EC" id="4.1.99.29" evidence="4"/>
<keyword evidence="2 4" id="KW-0474">Menaquinone biosynthesis</keyword>
<organism evidence="5 6">
    <name type="scientific">Desulfomarina profundi</name>
    <dbReference type="NCBI Taxonomy" id="2772557"/>
    <lineage>
        <taxon>Bacteria</taxon>
        <taxon>Pseudomonadati</taxon>
        <taxon>Thermodesulfobacteriota</taxon>
        <taxon>Desulfobulbia</taxon>
        <taxon>Desulfobulbales</taxon>
        <taxon>Desulfobulbaceae</taxon>
        <taxon>Desulfomarina</taxon>
    </lineage>
</organism>
<proteinExistence type="inferred from homology"/>
<feature type="binding site" evidence="4">
    <location>
        <begin position="59"/>
        <end position="61"/>
    </location>
    <ligand>
        <name>substrate</name>
    </ligand>
</feature>
<dbReference type="GO" id="GO:0009234">
    <property type="term" value="P:menaquinone biosynthetic process"/>
    <property type="evidence" value="ECO:0007669"/>
    <property type="project" value="UniProtKB-UniRule"/>
</dbReference>
<name>A0A8D5FEN5_9BACT</name>
<dbReference type="AlphaFoldDB" id="A0A8D5FEN5"/>
<keyword evidence="3 4" id="KW-0456">Lyase</keyword>
<evidence type="ECO:0000313" key="6">
    <source>
        <dbReference type="Proteomes" id="UP000826725"/>
    </source>
</evidence>
<dbReference type="InterPro" id="IPR030869">
    <property type="entry name" value="MqnD"/>
</dbReference>
<evidence type="ECO:0000256" key="4">
    <source>
        <dbReference type="HAMAP-Rule" id="MF_00996"/>
    </source>
</evidence>
<reference evidence="5" key="1">
    <citation type="submission" date="2020-09" db="EMBL/GenBank/DDBJ databases">
        <title>Desulfogranum mesoprofundum gen. nov., sp. nov., a novel mesophilic, sulfate-reducing chemolithoautotroph isolated from a deep-sea hydrothermal vent chimney in the Suiyo Seamount.</title>
        <authorList>
            <person name="Hashimoto Y."/>
            <person name="Nakagawa S."/>
        </authorList>
    </citation>
    <scope>NUCLEOTIDE SEQUENCE</scope>
    <source>
        <strain evidence="5">KT2</strain>
    </source>
</reference>
<dbReference type="Pfam" id="PF02621">
    <property type="entry name" value="VitK2_biosynth"/>
    <property type="match status" value="1"/>
</dbReference>
<dbReference type="HAMAP" id="MF_00996">
    <property type="entry name" value="MqnD"/>
    <property type="match status" value="1"/>
</dbReference>
<dbReference type="InterPro" id="IPR003773">
    <property type="entry name" value="Menaquinone_biosynth"/>
</dbReference>